<name>A0A0E9PDT0_ANGAN</name>
<accession>A0A0E9PDT0</accession>
<evidence type="ECO:0000313" key="1">
    <source>
        <dbReference type="EMBL" id="JAH02761.1"/>
    </source>
</evidence>
<sequence>MKKNTIQLTLRKIEPLGSMK</sequence>
<reference evidence="1" key="2">
    <citation type="journal article" date="2015" name="Fish Shellfish Immunol.">
        <title>Early steps in the European eel (Anguilla anguilla)-Vibrio vulnificus interaction in the gills: Role of the RtxA13 toxin.</title>
        <authorList>
            <person name="Callol A."/>
            <person name="Pajuelo D."/>
            <person name="Ebbesson L."/>
            <person name="Teles M."/>
            <person name="MacKenzie S."/>
            <person name="Amaro C."/>
        </authorList>
    </citation>
    <scope>NUCLEOTIDE SEQUENCE</scope>
</reference>
<dbReference type="EMBL" id="GBXM01105816">
    <property type="protein sequence ID" value="JAH02761.1"/>
    <property type="molecule type" value="Transcribed_RNA"/>
</dbReference>
<organism evidence="1">
    <name type="scientific">Anguilla anguilla</name>
    <name type="common">European freshwater eel</name>
    <name type="synonym">Muraena anguilla</name>
    <dbReference type="NCBI Taxonomy" id="7936"/>
    <lineage>
        <taxon>Eukaryota</taxon>
        <taxon>Metazoa</taxon>
        <taxon>Chordata</taxon>
        <taxon>Craniata</taxon>
        <taxon>Vertebrata</taxon>
        <taxon>Euteleostomi</taxon>
        <taxon>Actinopterygii</taxon>
        <taxon>Neopterygii</taxon>
        <taxon>Teleostei</taxon>
        <taxon>Anguilliformes</taxon>
        <taxon>Anguillidae</taxon>
        <taxon>Anguilla</taxon>
    </lineage>
</organism>
<protein>
    <submittedName>
        <fullName evidence="1">Uncharacterized protein</fullName>
    </submittedName>
</protein>
<proteinExistence type="predicted"/>
<reference evidence="1" key="1">
    <citation type="submission" date="2014-11" db="EMBL/GenBank/DDBJ databases">
        <authorList>
            <person name="Amaro Gonzalez C."/>
        </authorList>
    </citation>
    <scope>NUCLEOTIDE SEQUENCE</scope>
</reference>
<dbReference type="AlphaFoldDB" id="A0A0E9PDT0"/>